<gene>
    <name evidence="2" type="ORF">MNEG_5479</name>
</gene>
<dbReference type="RefSeq" id="XP_013901503.1">
    <property type="nucleotide sequence ID" value="XM_014046049.1"/>
</dbReference>
<dbReference type="KEGG" id="mng:MNEG_5479"/>
<organism evidence="2 3">
    <name type="scientific">Monoraphidium neglectum</name>
    <dbReference type="NCBI Taxonomy" id="145388"/>
    <lineage>
        <taxon>Eukaryota</taxon>
        <taxon>Viridiplantae</taxon>
        <taxon>Chlorophyta</taxon>
        <taxon>core chlorophytes</taxon>
        <taxon>Chlorophyceae</taxon>
        <taxon>CS clade</taxon>
        <taxon>Sphaeropleales</taxon>
        <taxon>Selenastraceae</taxon>
        <taxon>Monoraphidium</taxon>
    </lineage>
</organism>
<feature type="compositionally biased region" description="Low complexity" evidence="1">
    <location>
        <begin position="49"/>
        <end position="71"/>
    </location>
</feature>
<dbReference type="Proteomes" id="UP000054498">
    <property type="component" value="Unassembled WGS sequence"/>
</dbReference>
<evidence type="ECO:0000313" key="2">
    <source>
        <dbReference type="EMBL" id="KIZ02484.1"/>
    </source>
</evidence>
<accession>A0A0D2L687</accession>
<proteinExistence type="predicted"/>
<reference evidence="2 3" key="1">
    <citation type="journal article" date="2013" name="BMC Genomics">
        <title>Reconstruction of the lipid metabolism for the microalga Monoraphidium neglectum from its genome sequence reveals characteristics suitable for biofuel production.</title>
        <authorList>
            <person name="Bogen C."/>
            <person name="Al-Dilaimi A."/>
            <person name="Albersmeier A."/>
            <person name="Wichmann J."/>
            <person name="Grundmann M."/>
            <person name="Rupp O."/>
            <person name="Lauersen K.J."/>
            <person name="Blifernez-Klassen O."/>
            <person name="Kalinowski J."/>
            <person name="Goesmann A."/>
            <person name="Mussgnug J.H."/>
            <person name="Kruse O."/>
        </authorList>
    </citation>
    <scope>NUCLEOTIDE SEQUENCE [LARGE SCALE GENOMIC DNA]</scope>
    <source>
        <strain evidence="2 3">SAG 48.87</strain>
    </source>
</reference>
<dbReference type="AlphaFoldDB" id="A0A0D2L687"/>
<evidence type="ECO:0000313" key="3">
    <source>
        <dbReference type="Proteomes" id="UP000054498"/>
    </source>
</evidence>
<evidence type="ECO:0000256" key="1">
    <source>
        <dbReference type="SAM" id="MobiDB-lite"/>
    </source>
</evidence>
<name>A0A0D2L687_9CHLO</name>
<feature type="compositionally biased region" description="Gly residues" evidence="1">
    <location>
        <begin position="20"/>
        <end position="48"/>
    </location>
</feature>
<dbReference type="GeneID" id="25738356"/>
<protein>
    <submittedName>
        <fullName evidence="2">Uncharacterized protein</fullName>
    </submittedName>
</protein>
<feature type="region of interest" description="Disordered" evidence="1">
    <location>
        <begin position="305"/>
        <end position="332"/>
    </location>
</feature>
<keyword evidence="3" id="KW-1185">Reference proteome</keyword>
<feature type="region of interest" description="Disordered" evidence="1">
    <location>
        <begin position="1"/>
        <end position="76"/>
    </location>
</feature>
<dbReference type="EMBL" id="KK101038">
    <property type="protein sequence ID" value="KIZ02484.1"/>
    <property type="molecule type" value="Genomic_DNA"/>
</dbReference>
<sequence>MGDEEEGGVPAERPPAAMPGSGGGDGNNSRGGFGGGSGGRAAAGGGAGRRNTAPPGGGARSAPLVTASAAAEAERAAVERARRRLGDAVAAADVDRRDVLGVSPWLPAAGTAALGAAGDAASTLVTALSGSAGPRRAACGGGGAGWGGGEARRAGGAGSLTTGSAFDTLAHLAADARPTQPLPPPPPLSGRLGPRLASAARTLSVARTGTALTSDLEFDLSALDYSDPAYEVLAGQGTRDPSGSAAAVAGALRPARSAPHALDFAGTTAAAAEGGAGGGAPGAASSALDGGQRFVLRAEARHLSLPPPEYAEQGARAGATAVHAPLMPGAPA</sequence>